<reference evidence="1 2" key="1">
    <citation type="submission" date="2019-06" db="EMBL/GenBank/DDBJ databases">
        <title>Draft genome sequence of Corynebacterium striatum NBRC 15291.</title>
        <authorList>
            <person name="Miura T."/>
            <person name="Furukawa M."/>
            <person name="Shimamura M."/>
            <person name="Ohyama Y."/>
            <person name="Yamazoe A."/>
            <person name="Kawasaki H."/>
        </authorList>
    </citation>
    <scope>NUCLEOTIDE SEQUENCE [LARGE SCALE GENOMIC DNA]</scope>
    <source>
        <strain evidence="1 2">NBRC 15291</strain>
    </source>
</reference>
<name>A0ABC9ZK93_CORST</name>
<sequence>MIPWSWWIIAARSRQNLRLRFILHAEAFSPSIRRRPSAGGRSPAKVLSSKVFPEPLAPQMATKPGPGRENVAFSTRDFFTIRVLRPTEKVDSAARQR</sequence>
<gene>
    <name evidence="1" type="ORF">Cst04h_06970</name>
</gene>
<proteinExistence type="predicted"/>
<protein>
    <submittedName>
        <fullName evidence="1">Uncharacterized protein</fullName>
    </submittedName>
</protein>
<dbReference type="Proteomes" id="UP000315234">
    <property type="component" value="Unassembled WGS sequence"/>
</dbReference>
<comment type="caution">
    <text evidence="1">The sequence shown here is derived from an EMBL/GenBank/DDBJ whole genome shotgun (WGS) entry which is preliminary data.</text>
</comment>
<dbReference type="AlphaFoldDB" id="A0ABC9ZK93"/>
<dbReference type="EMBL" id="BJLD01000001">
    <property type="protein sequence ID" value="GEA42527.1"/>
    <property type="molecule type" value="Genomic_DNA"/>
</dbReference>
<accession>A0ABC9ZK93</accession>
<evidence type="ECO:0000313" key="1">
    <source>
        <dbReference type="EMBL" id="GEA42527.1"/>
    </source>
</evidence>
<organism evidence="1 2">
    <name type="scientific">Corynebacterium striatum</name>
    <dbReference type="NCBI Taxonomy" id="43770"/>
    <lineage>
        <taxon>Bacteria</taxon>
        <taxon>Bacillati</taxon>
        <taxon>Actinomycetota</taxon>
        <taxon>Actinomycetes</taxon>
        <taxon>Mycobacteriales</taxon>
        <taxon>Corynebacteriaceae</taxon>
        <taxon>Corynebacterium</taxon>
    </lineage>
</organism>
<evidence type="ECO:0000313" key="2">
    <source>
        <dbReference type="Proteomes" id="UP000315234"/>
    </source>
</evidence>